<comment type="subcellular location">
    <subcellularLocation>
        <location evidence="2">Mitochondrion membrane</location>
        <topology evidence="2">Multi-pass membrane protein</topology>
    </subcellularLocation>
</comment>
<keyword evidence="15" id="KW-0472">Membrane</keyword>
<evidence type="ECO:0000313" key="18">
    <source>
        <dbReference type="EMBL" id="KRW99855.1"/>
    </source>
</evidence>
<comment type="similarity">
    <text evidence="4">In the N-terminal section; belongs to the AAA ATPase family.</text>
</comment>
<dbReference type="InterPro" id="IPR003593">
    <property type="entry name" value="AAA+_ATPase"/>
</dbReference>
<dbReference type="InterPro" id="IPR027417">
    <property type="entry name" value="P-loop_NTPase"/>
</dbReference>
<evidence type="ECO:0000256" key="8">
    <source>
        <dbReference type="ARBA" id="ARBA00022741"/>
    </source>
</evidence>
<evidence type="ECO:0000256" key="14">
    <source>
        <dbReference type="ARBA" id="ARBA00023128"/>
    </source>
</evidence>
<dbReference type="SUPFAM" id="SSF140990">
    <property type="entry name" value="FtsH protease domain-like"/>
    <property type="match status" value="1"/>
</dbReference>
<proteinExistence type="inferred from homology"/>
<dbReference type="GO" id="GO:0034982">
    <property type="term" value="P:mitochondrial protein processing"/>
    <property type="evidence" value="ECO:0007669"/>
    <property type="project" value="TreeGrafter"/>
</dbReference>
<dbReference type="Gene3D" id="1.20.58.760">
    <property type="entry name" value="Peptidase M41"/>
    <property type="match status" value="1"/>
</dbReference>
<keyword evidence="7" id="KW-0479">Metal-binding</keyword>
<dbReference type="CDD" id="cd19501">
    <property type="entry name" value="RecA-like_FtsH"/>
    <property type="match status" value="1"/>
</dbReference>
<dbReference type="GO" id="GO:0004222">
    <property type="term" value="F:metalloendopeptidase activity"/>
    <property type="evidence" value="ECO:0007669"/>
    <property type="project" value="InterPro"/>
</dbReference>
<dbReference type="SUPFAM" id="SSF52540">
    <property type="entry name" value="P-loop containing nucleoside triphosphate hydrolases"/>
    <property type="match status" value="1"/>
</dbReference>
<evidence type="ECO:0000256" key="10">
    <source>
        <dbReference type="ARBA" id="ARBA00022833"/>
    </source>
</evidence>
<dbReference type="HAMAP" id="MF_01458">
    <property type="entry name" value="FtsH"/>
    <property type="match status" value="1"/>
</dbReference>
<evidence type="ECO:0000256" key="16">
    <source>
        <dbReference type="SAM" id="MobiDB-lite"/>
    </source>
</evidence>
<name>A0A0V0QCK1_PSEPJ</name>
<dbReference type="Proteomes" id="UP000054937">
    <property type="component" value="Unassembled WGS sequence"/>
</dbReference>
<dbReference type="InterPro" id="IPR003959">
    <property type="entry name" value="ATPase_AAA_core"/>
</dbReference>
<accession>A0A0V0QCK1</accession>
<dbReference type="InterPro" id="IPR041569">
    <property type="entry name" value="AAA_lid_3"/>
</dbReference>
<dbReference type="PANTHER" id="PTHR43655:SF2">
    <property type="entry name" value="AFG3 LIKE MATRIX AAA PEPTIDASE SUBUNIT 2, ISOFORM A"/>
    <property type="match status" value="1"/>
</dbReference>
<keyword evidence="14" id="KW-0496">Mitochondrion</keyword>
<dbReference type="InterPro" id="IPR005936">
    <property type="entry name" value="FtsH"/>
</dbReference>
<dbReference type="FunFam" id="1.20.58.760:FF:000003">
    <property type="entry name" value="AFG3-like AAA ATPase 2"/>
    <property type="match status" value="1"/>
</dbReference>
<comment type="caution">
    <text evidence="18">The sequence shown here is derived from an EMBL/GenBank/DDBJ whole genome shotgun (WGS) entry which is preliminary data.</text>
</comment>
<feature type="compositionally biased region" description="Low complexity" evidence="16">
    <location>
        <begin position="38"/>
        <end position="67"/>
    </location>
</feature>
<dbReference type="InterPro" id="IPR037219">
    <property type="entry name" value="Peptidase_M41-like"/>
</dbReference>
<keyword evidence="5" id="KW-0645">Protease</keyword>
<keyword evidence="19" id="KW-1185">Reference proteome</keyword>
<evidence type="ECO:0000256" key="3">
    <source>
        <dbReference type="ARBA" id="ARBA00010044"/>
    </source>
</evidence>
<evidence type="ECO:0000256" key="4">
    <source>
        <dbReference type="ARBA" id="ARBA00010550"/>
    </source>
</evidence>
<dbReference type="GO" id="GO:0005745">
    <property type="term" value="C:m-AAA complex"/>
    <property type="evidence" value="ECO:0007669"/>
    <property type="project" value="TreeGrafter"/>
</dbReference>
<sequence>MIKRACLSLLHFQQKQGNFQKYIALQPKFHFSSNEPPKGFGKFSRKNSSGSSSKQPQSNQEKQNQQKQSEENQKQTQTQNEENNAQKKEENQDNNDLENNNNNKDDKPQEQKKGKKITFNYTPKYFGFGNKDKDAKNEQNEENKDNQENDKNKNDKKNDKKPVFDFKNFDYKNFNPDPKIIAAIVLGGGLLFKLAYDQYFQEDYINYTEFVRDYLDRGTVEKITIKRVTDGGHYKSYAIITTKNGERKKLVLGNVDHFIENIENYQISKGNESFNTLIPLYFEYAGDANKTFDRVINLIYLGATLGILYTLFKSLRGSLSSMNKGSDFMGMGKSNVKVYGLDTKINTRFRDVAGLDEAKVEIQEFVDFLKKPKKYQEIGAKLPRGALLTGPPGTGKTLLAKACAGEAGVPFFYLSGSDFVEMFVGVGASRVRDLFKQAKAKSPSIIFIDEIDAVGRKRENKIGSNDERDNTLNQLLVEMDGFGTDTNVIVLAATNMKDLLDPALTRPGRFDRSIEITLPDIDGRKQIFNVHLKPLRIDSGKTLDEYAKRLATLTPGFSGADIANLCNEAAILAARKNKKEIESIDFEMATERVIAGLEKKKIPNENERRVVAYHESGHAVASWFLEGGHPLLKLTIIPRSKGSLGFAQYLPNEMSLETKDELLDRLCSILGGRVAEELFFSRITTGAYDDLKKAYELAFTLVTKYGMSNLGYIGYIENDYNKTYSDATNKLIDDEIKRLIDEATQRTREILTDKKDQIEALAEALLDKETLDLRQIVKILGQRPFPAKSNFKAYLEVQEEQSHEVENQQKEEENNNNDDNDNNNNGGQAQEAAIKV</sequence>
<dbReference type="EMBL" id="LDAU01000203">
    <property type="protein sequence ID" value="KRW99855.1"/>
    <property type="molecule type" value="Genomic_DNA"/>
</dbReference>
<dbReference type="PROSITE" id="PS00674">
    <property type="entry name" value="AAA"/>
    <property type="match status" value="1"/>
</dbReference>
<evidence type="ECO:0000256" key="6">
    <source>
        <dbReference type="ARBA" id="ARBA00022692"/>
    </source>
</evidence>
<evidence type="ECO:0000256" key="2">
    <source>
        <dbReference type="ARBA" id="ARBA00004225"/>
    </source>
</evidence>
<dbReference type="GO" id="GO:0004176">
    <property type="term" value="F:ATP-dependent peptidase activity"/>
    <property type="evidence" value="ECO:0007669"/>
    <property type="project" value="InterPro"/>
</dbReference>
<evidence type="ECO:0000256" key="13">
    <source>
        <dbReference type="ARBA" id="ARBA00023049"/>
    </source>
</evidence>
<gene>
    <name evidence="18" type="ORF">PPERSA_10974</name>
</gene>
<keyword evidence="13" id="KW-0482">Metalloprotease</keyword>
<feature type="region of interest" description="Disordered" evidence="16">
    <location>
        <begin position="33"/>
        <end position="162"/>
    </location>
</feature>
<dbReference type="GO" id="GO:0016887">
    <property type="term" value="F:ATP hydrolysis activity"/>
    <property type="evidence" value="ECO:0007669"/>
    <property type="project" value="InterPro"/>
</dbReference>
<keyword evidence="12" id="KW-1133">Transmembrane helix</keyword>
<dbReference type="FunCoup" id="A0A0V0QCK1">
    <property type="interactions" value="316"/>
</dbReference>
<evidence type="ECO:0000256" key="11">
    <source>
        <dbReference type="ARBA" id="ARBA00022840"/>
    </source>
</evidence>
<feature type="domain" description="AAA+ ATPase" evidence="17">
    <location>
        <begin position="382"/>
        <end position="520"/>
    </location>
</feature>
<comment type="similarity">
    <text evidence="3">In the C-terminal section; belongs to the peptidase M41 family.</text>
</comment>
<dbReference type="InterPro" id="IPR000642">
    <property type="entry name" value="Peptidase_M41"/>
</dbReference>
<keyword evidence="10" id="KW-0862">Zinc</keyword>
<dbReference type="Pfam" id="PF01434">
    <property type="entry name" value="Peptidase_M41"/>
    <property type="match status" value="1"/>
</dbReference>
<keyword evidence="11" id="KW-0067">ATP-binding</keyword>
<dbReference type="PANTHER" id="PTHR43655">
    <property type="entry name" value="ATP-DEPENDENT PROTEASE"/>
    <property type="match status" value="1"/>
</dbReference>
<reference evidence="18 19" key="1">
    <citation type="journal article" date="2015" name="Sci. Rep.">
        <title>Genome of the facultative scuticociliatosis pathogen Pseudocohnilembus persalinus provides insight into its virulence through horizontal gene transfer.</title>
        <authorList>
            <person name="Xiong J."/>
            <person name="Wang G."/>
            <person name="Cheng J."/>
            <person name="Tian M."/>
            <person name="Pan X."/>
            <person name="Warren A."/>
            <person name="Jiang C."/>
            <person name="Yuan D."/>
            <person name="Miao W."/>
        </authorList>
    </citation>
    <scope>NUCLEOTIDE SEQUENCE [LARGE SCALE GENOMIC DNA]</scope>
    <source>
        <strain evidence="18">36N120E</strain>
    </source>
</reference>
<keyword evidence="6" id="KW-0812">Transmembrane</keyword>
<dbReference type="Pfam" id="PF17862">
    <property type="entry name" value="AAA_lid_3"/>
    <property type="match status" value="1"/>
</dbReference>
<protein>
    <submittedName>
        <fullName evidence="18">p-loop containing nucleoside triphosphate hydrolase</fullName>
    </submittedName>
</protein>
<dbReference type="InParanoid" id="A0A0V0QCK1"/>
<evidence type="ECO:0000256" key="12">
    <source>
        <dbReference type="ARBA" id="ARBA00022989"/>
    </source>
</evidence>
<keyword evidence="8" id="KW-0547">Nucleotide-binding</keyword>
<dbReference type="Pfam" id="PF00004">
    <property type="entry name" value="AAA"/>
    <property type="match status" value="1"/>
</dbReference>
<dbReference type="FunFam" id="1.10.8.60:FF:000019">
    <property type="entry name" value="AFG3-like AAA ATPase 2"/>
    <property type="match status" value="1"/>
</dbReference>
<feature type="compositionally biased region" description="Low complexity" evidence="16">
    <location>
        <begin position="74"/>
        <end position="83"/>
    </location>
</feature>
<dbReference type="OMA" id="DSNDFEM"/>
<feature type="region of interest" description="Disordered" evidence="16">
    <location>
        <begin position="798"/>
        <end position="836"/>
    </location>
</feature>
<dbReference type="SMART" id="SM00382">
    <property type="entry name" value="AAA"/>
    <property type="match status" value="1"/>
</dbReference>
<evidence type="ECO:0000256" key="15">
    <source>
        <dbReference type="ARBA" id="ARBA00023136"/>
    </source>
</evidence>
<evidence type="ECO:0000256" key="7">
    <source>
        <dbReference type="ARBA" id="ARBA00022723"/>
    </source>
</evidence>
<feature type="compositionally biased region" description="Basic and acidic residues" evidence="16">
    <location>
        <begin position="800"/>
        <end position="813"/>
    </location>
</feature>
<comment type="cofactor">
    <cofactor evidence="1">
        <name>Zn(2+)</name>
        <dbReference type="ChEBI" id="CHEBI:29105"/>
    </cofactor>
</comment>
<feature type="compositionally biased region" description="Basic and acidic residues" evidence="16">
    <location>
        <begin position="130"/>
        <end position="162"/>
    </location>
</feature>
<organism evidence="18 19">
    <name type="scientific">Pseudocohnilembus persalinus</name>
    <name type="common">Ciliate</name>
    <dbReference type="NCBI Taxonomy" id="266149"/>
    <lineage>
        <taxon>Eukaryota</taxon>
        <taxon>Sar</taxon>
        <taxon>Alveolata</taxon>
        <taxon>Ciliophora</taxon>
        <taxon>Intramacronucleata</taxon>
        <taxon>Oligohymenophorea</taxon>
        <taxon>Scuticociliatia</taxon>
        <taxon>Philasterida</taxon>
        <taxon>Pseudocohnilembidae</taxon>
        <taxon>Pseudocohnilembus</taxon>
    </lineage>
</organism>
<dbReference type="AlphaFoldDB" id="A0A0V0QCK1"/>
<dbReference type="OrthoDB" id="1413014at2759"/>
<evidence type="ECO:0000259" key="17">
    <source>
        <dbReference type="SMART" id="SM00382"/>
    </source>
</evidence>
<dbReference type="InterPro" id="IPR050928">
    <property type="entry name" value="ATP-dep_Zn_Metalloprotease"/>
</dbReference>
<dbReference type="InterPro" id="IPR003960">
    <property type="entry name" value="ATPase_AAA_CS"/>
</dbReference>
<dbReference type="FunFam" id="3.40.50.300:FF:000001">
    <property type="entry name" value="ATP-dependent zinc metalloprotease FtsH"/>
    <property type="match status" value="1"/>
</dbReference>
<keyword evidence="9 18" id="KW-0378">Hydrolase</keyword>
<evidence type="ECO:0000256" key="1">
    <source>
        <dbReference type="ARBA" id="ARBA00001947"/>
    </source>
</evidence>
<evidence type="ECO:0000313" key="19">
    <source>
        <dbReference type="Proteomes" id="UP000054937"/>
    </source>
</evidence>
<evidence type="ECO:0000256" key="9">
    <source>
        <dbReference type="ARBA" id="ARBA00022801"/>
    </source>
</evidence>
<dbReference type="Gene3D" id="3.40.50.300">
    <property type="entry name" value="P-loop containing nucleotide triphosphate hydrolases"/>
    <property type="match status" value="1"/>
</dbReference>
<dbReference type="GO" id="GO:0008270">
    <property type="term" value="F:zinc ion binding"/>
    <property type="evidence" value="ECO:0007669"/>
    <property type="project" value="InterPro"/>
</dbReference>
<dbReference type="Gene3D" id="1.10.8.60">
    <property type="match status" value="1"/>
</dbReference>
<evidence type="ECO:0000256" key="5">
    <source>
        <dbReference type="ARBA" id="ARBA00022670"/>
    </source>
</evidence>
<dbReference type="NCBIfam" id="TIGR01241">
    <property type="entry name" value="FtsH_fam"/>
    <property type="match status" value="1"/>
</dbReference>
<feature type="compositionally biased region" description="Basic and acidic residues" evidence="16">
    <location>
        <begin position="103"/>
        <end position="112"/>
    </location>
</feature>
<dbReference type="GO" id="GO:0005524">
    <property type="term" value="F:ATP binding"/>
    <property type="evidence" value="ECO:0007669"/>
    <property type="project" value="UniProtKB-KW"/>
</dbReference>